<evidence type="ECO:0000313" key="2">
    <source>
        <dbReference type="Proteomes" id="UP000807769"/>
    </source>
</evidence>
<organism evidence="1 2">
    <name type="scientific">Suillus subaureus</name>
    <dbReference type="NCBI Taxonomy" id="48587"/>
    <lineage>
        <taxon>Eukaryota</taxon>
        <taxon>Fungi</taxon>
        <taxon>Dikarya</taxon>
        <taxon>Basidiomycota</taxon>
        <taxon>Agaricomycotina</taxon>
        <taxon>Agaricomycetes</taxon>
        <taxon>Agaricomycetidae</taxon>
        <taxon>Boletales</taxon>
        <taxon>Suillineae</taxon>
        <taxon>Suillaceae</taxon>
        <taxon>Suillus</taxon>
    </lineage>
</organism>
<reference evidence="1" key="1">
    <citation type="journal article" date="2020" name="New Phytol.">
        <title>Comparative genomics reveals dynamic genome evolution in host specialist ectomycorrhizal fungi.</title>
        <authorList>
            <person name="Lofgren L.A."/>
            <person name="Nguyen N.H."/>
            <person name="Vilgalys R."/>
            <person name="Ruytinx J."/>
            <person name="Liao H.L."/>
            <person name="Branco S."/>
            <person name="Kuo A."/>
            <person name="LaButti K."/>
            <person name="Lipzen A."/>
            <person name="Andreopoulos W."/>
            <person name="Pangilinan J."/>
            <person name="Riley R."/>
            <person name="Hundley H."/>
            <person name="Na H."/>
            <person name="Barry K."/>
            <person name="Grigoriev I.V."/>
            <person name="Stajich J.E."/>
            <person name="Kennedy P.G."/>
        </authorList>
    </citation>
    <scope>NUCLEOTIDE SEQUENCE</scope>
    <source>
        <strain evidence="1">MN1</strain>
    </source>
</reference>
<comment type="caution">
    <text evidence="1">The sequence shown here is derived from an EMBL/GenBank/DDBJ whole genome shotgun (WGS) entry which is preliminary data.</text>
</comment>
<dbReference type="Proteomes" id="UP000807769">
    <property type="component" value="Unassembled WGS sequence"/>
</dbReference>
<dbReference type="GeneID" id="64629474"/>
<protein>
    <submittedName>
        <fullName evidence="1">Uncharacterized protein</fullName>
    </submittedName>
</protein>
<name>A0A9P7JEB0_9AGAM</name>
<sequence>MSYQDQFHGNLQSIEGTWERLSQVAVKGAEYNTCECQPHPKCLKGTQVDLLDYIYGFLDKKEKN</sequence>
<accession>A0A9P7JEB0</accession>
<keyword evidence="2" id="KW-1185">Reference proteome</keyword>
<gene>
    <name evidence="1" type="ORF">BJ212DRAFT_1349343</name>
</gene>
<proteinExistence type="predicted"/>
<dbReference type="AlphaFoldDB" id="A0A9P7JEB0"/>
<dbReference type="EMBL" id="JABBWG010000012">
    <property type="protein sequence ID" value="KAG1818181.1"/>
    <property type="molecule type" value="Genomic_DNA"/>
</dbReference>
<dbReference type="OrthoDB" id="2928561at2759"/>
<evidence type="ECO:0000313" key="1">
    <source>
        <dbReference type="EMBL" id="KAG1818181.1"/>
    </source>
</evidence>
<dbReference type="RefSeq" id="XP_041194241.1">
    <property type="nucleotide sequence ID" value="XM_041335457.1"/>
</dbReference>